<dbReference type="GO" id="GO:0000981">
    <property type="term" value="F:DNA-binding transcription factor activity, RNA polymerase II-specific"/>
    <property type="evidence" value="ECO:0007669"/>
    <property type="project" value="InterPro"/>
</dbReference>
<evidence type="ECO:0000259" key="3">
    <source>
        <dbReference type="PROSITE" id="PS50048"/>
    </source>
</evidence>
<accession>A0AAN6UNT2</accession>
<evidence type="ECO:0000313" key="4">
    <source>
        <dbReference type="EMBL" id="KAK4136457.1"/>
    </source>
</evidence>
<organism evidence="4 5">
    <name type="scientific">Trichocladium antarcticum</name>
    <dbReference type="NCBI Taxonomy" id="1450529"/>
    <lineage>
        <taxon>Eukaryota</taxon>
        <taxon>Fungi</taxon>
        <taxon>Dikarya</taxon>
        <taxon>Ascomycota</taxon>
        <taxon>Pezizomycotina</taxon>
        <taxon>Sordariomycetes</taxon>
        <taxon>Sordariomycetidae</taxon>
        <taxon>Sordariales</taxon>
        <taxon>Chaetomiaceae</taxon>
        <taxon>Trichocladium</taxon>
    </lineage>
</organism>
<feature type="domain" description="Zn(2)-C6 fungal-type" evidence="3">
    <location>
        <begin position="14"/>
        <end position="44"/>
    </location>
</feature>
<dbReference type="SUPFAM" id="SSF57701">
    <property type="entry name" value="Zn2/Cys6 DNA-binding domain"/>
    <property type="match status" value="1"/>
</dbReference>
<evidence type="ECO:0000313" key="5">
    <source>
        <dbReference type="Proteomes" id="UP001304895"/>
    </source>
</evidence>
<keyword evidence="1" id="KW-0539">Nucleus</keyword>
<reference evidence="4" key="2">
    <citation type="submission" date="2023-05" db="EMBL/GenBank/DDBJ databases">
        <authorList>
            <consortium name="Lawrence Berkeley National Laboratory"/>
            <person name="Steindorff A."/>
            <person name="Hensen N."/>
            <person name="Bonometti L."/>
            <person name="Westerberg I."/>
            <person name="Brannstrom I.O."/>
            <person name="Guillou S."/>
            <person name="Cros-Aarteil S."/>
            <person name="Calhoun S."/>
            <person name="Haridas S."/>
            <person name="Kuo A."/>
            <person name="Mondo S."/>
            <person name="Pangilinan J."/>
            <person name="Riley R."/>
            <person name="Labutti K."/>
            <person name="Andreopoulos B."/>
            <person name="Lipzen A."/>
            <person name="Chen C."/>
            <person name="Yanf M."/>
            <person name="Daum C."/>
            <person name="Ng V."/>
            <person name="Clum A."/>
            <person name="Ohm R."/>
            <person name="Martin F."/>
            <person name="Silar P."/>
            <person name="Natvig D."/>
            <person name="Lalanne C."/>
            <person name="Gautier V."/>
            <person name="Ament-Velasquez S.L."/>
            <person name="Kruys A."/>
            <person name="Hutchinson M.I."/>
            <person name="Powell A.J."/>
            <person name="Barry K."/>
            <person name="Miller A.N."/>
            <person name="Grigoriev I.V."/>
            <person name="Debuchy R."/>
            <person name="Gladieux P."/>
            <person name="Thoren M.H."/>
            <person name="Johannesson H."/>
        </authorList>
    </citation>
    <scope>NUCLEOTIDE SEQUENCE</scope>
    <source>
        <strain evidence="4">CBS 123565</strain>
    </source>
</reference>
<dbReference type="InterPro" id="IPR050797">
    <property type="entry name" value="Carb_Metab_Trans_Reg"/>
</dbReference>
<feature type="region of interest" description="Disordered" evidence="2">
    <location>
        <begin position="195"/>
        <end position="221"/>
    </location>
</feature>
<sequence length="455" mass="49199">MDTKVKPEQTKRRACDECRSRKLACTKESDGCGRCKRQDIKCVYSPQKRMGRPRKHRAVEPAAPVPAPAIEPLNDAGDAVAIPGFEFDSAIGMDLDLSFFDMNNTDVNFLDLVDPNSEILPEFLYIPDQTATSPDPSACSERAENTQISRGAFWPMNDHLGDINFDPPTTAPPQTLEFTPDEVARLMSADRATLAETPPALSPPSTSSPSARSSAPEPESPQTRCSCLAALYLALDSLQTLPAEVGEAMMVARTAAKTAHDTILCPVCGDPPLGPTCAIPVSSIQSMMMLGALLPSLSDAYMRILGMVDGTAAAADAERRTITFTLRGYGGIWGWMANQGSSRCGGTERLEGAKLEPVLWRLTVRALLKLDVYGINEMTASGFDVEGAKQPGLKDIIHMMEERSRRRHALMDQLMASGAMPKPPGGGIPFSTGEKPTCMRIIDIAKRSMDDLIIP</sequence>
<dbReference type="InterPro" id="IPR001138">
    <property type="entry name" value="Zn2Cys6_DnaBD"/>
</dbReference>
<evidence type="ECO:0000256" key="2">
    <source>
        <dbReference type="SAM" id="MobiDB-lite"/>
    </source>
</evidence>
<protein>
    <recommendedName>
        <fullName evidence="3">Zn(2)-C6 fungal-type domain-containing protein</fullName>
    </recommendedName>
</protein>
<dbReference type="PANTHER" id="PTHR31668">
    <property type="entry name" value="GLUCOSE TRANSPORT TRANSCRIPTION REGULATOR RGT1-RELATED-RELATED"/>
    <property type="match status" value="1"/>
</dbReference>
<dbReference type="Pfam" id="PF00172">
    <property type="entry name" value="Zn_clus"/>
    <property type="match status" value="1"/>
</dbReference>
<dbReference type="InterPro" id="IPR036864">
    <property type="entry name" value="Zn2-C6_fun-type_DNA-bd_sf"/>
</dbReference>
<dbReference type="PROSITE" id="PS50048">
    <property type="entry name" value="ZN2_CY6_FUNGAL_2"/>
    <property type="match status" value="1"/>
</dbReference>
<name>A0AAN6UNT2_9PEZI</name>
<dbReference type="EMBL" id="MU853403">
    <property type="protein sequence ID" value="KAK4136457.1"/>
    <property type="molecule type" value="Genomic_DNA"/>
</dbReference>
<dbReference type="Gene3D" id="4.10.240.10">
    <property type="entry name" value="Zn(2)-C6 fungal-type DNA-binding domain"/>
    <property type="match status" value="1"/>
</dbReference>
<proteinExistence type="predicted"/>
<keyword evidence="5" id="KW-1185">Reference proteome</keyword>
<comment type="caution">
    <text evidence="4">The sequence shown here is derived from an EMBL/GenBank/DDBJ whole genome shotgun (WGS) entry which is preliminary data.</text>
</comment>
<dbReference type="PANTHER" id="PTHR31668:SF4">
    <property type="entry name" value="TRANSCRIPTIONAL ACTIVATOR PROTEIN DAL81"/>
    <property type="match status" value="1"/>
</dbReference>
<dbReference type="PROSITE" id="PS00463">
    <property type="entry name" value="ZN2_CY6_FUNGAL_1"/>
    <property type="match status" value="1"/>
</dbReference>
<dbReference type="SMART" id="SM00066">
    <property type="entry name" value="GAL4"/>
    <property type="match status" value="1"/>
</dbReference>
<dbReference type="AlphaFoldDB" id="A0AAN6UNT2"/>
<dbReference type="GO" id="GO:0001080">
    <property type="term" value="P:nitrogen catabolite activation of transcription from RNA polymerase II promoter"/>
    <property type="evidence" value="ECO:0007669"/>
    <property type="project" value="TreeGrafter"/>
</dbReference>
<gene>
    <name evidence="4" type="ORF">BT67DRAFT_447848</name>
</gene>
<dbReference type="CDD" id="cd00067">
    <property type="entry name" value="GAL4"/>
    <property type="match status" value="1"/>
</dbReference>
<evidence type="ECO:0000256" key="1">
    <source>
        <dbReference type="ARBA" id="ARBA00023242"/>
    </source>
</evidence>
<reference evidence="4" key="1">
    <citation type="journal article" date="2023" name="Mol. Phylogenet. Evol.">
        <title>Genome-scale phylogeny and comparative genomics of the fungal order Sordariales.</title>
        <authorList>
            <person name="Hensen N."/>
            <person name="Bonometti L."/>
            <person name="Westerberg I."/>
            <person name="Brannstrom I.O."/>
            <person name="Guillou S."/>
            <person name="Cros-Aarteil S."/>
            <person name="Calhoun S."/>
            <person name="Haridas S."/>
            <person name="Kuo A."/>
            <person name="Mondo S."/>
            <person name="Pangilinan J."/>
            <person name="Riley R."/>
            <person name="LaButti K."/>
            <person name="Andreopoulos B."/>
            <person name="Lipzen A."/>
            <person name="Chen C."/>
            <person name="Yan M."/>
            <person name="Daum C."/>
            <person name="Ng V."/>
            <person name="Clum A."/>
            <person name="Steindorff A."/>
            <person name="Ohm R.A."/>
            <person name="Martin F."/>
            <person name="Silar P."/>
            <person name="Natvig D.O."/>
            <person name="Lalanne C."/>
            <person name="Gautier V."/>
            <person name="Ament-Velasquez S.L."/>
            <person name="Kruys A."/>
            <person name="Hutchinson M.I."/>
            <person name="Powell A.J."/>
            <person name="Barry K."/>
            <person name="Miller A.N."/>
            <person name="Grigoriev I.V."/>
            <person name="Debuchy R."/>
            <person name="Gladieux P."/>
            <person name="Hiltunen Thoren M."/>
            <person name="Johannesson H."/>
        </authorList>
    </citation>
    <scope>NUCLEOTIDE SEQUENCE</scope>
    <source>
        <strain evidence="4">CBS 123565</strain>
    </source>
</reference>
<dbReference type="Proteomes" id="UP001304895">
    <property type="component" value="Unassembled WGS sequence"/>
</dbReference>
<dbReference type="GO" id="GO:0005634">
    <property type="term" value="C:nucleus"/>
    <property type="evidence" value="ECO:0007669"/>
    <property type="project" value="TreeGrafter"/>
</dbReference>
<dbReference type="GO" id="GO:0008270">
    <property type="term" value="F:zinc ion binding"/>
    <property type="evidence" value="ECO:0007669"/>
    <property type="project" value="InterPro"/>
</dbReference>